<comment type="similarity">
    <text evidence="2">Belongs to the bacterial solute-binding protein SsuA/TauA family.</text>
</comment>
<dbReference type="EMBL" id="CP028941">
    <property type="protein sequence ID" value="QKM62962.1"/>
    <property type="molecule type" value="Genomic_DNA"/>
</dbReference>
<sequence>MKEFNASRRLFSVLAVAMLSGAPMLSMAQNTAKFNDYGWPEGADEKISAKSVAWLKEKGWWPLQIAFQPPWSGQNTVNLVMDKKGFLSKRGIESKLQAFPSGPAINEVIISGRFQFGNGGNFPFTSLVDKNIPVKTIAVVNVNLLHAMLVPIDSKIKSFKDFKGSNPPATIGIVTGSSAEFYVQAAAKANGIEIGKDIILKNMPPGEQMAMPKGIDAVVPWDPTPTIMTKERKNARIISDSFPYNIYAGTFYARQEVIDNAPDVVQAFTDAIAEATLWIRKNPDEAVAVMQEDPNLKNYSKEILRQQISDYNLLYKPNFIYPIPVFWGRANEPIYTWLYENKRIQNKLTGIDFARAVDTRFMDKTFEKLGWATITRPSFLPENWSTPMDKTPYPTYMNSLNTSKPQAFPEKGDLTRDWSFAGKVYKK</sequence>
<name>A0A6M9PSY2_9BURK</name>
<dbReference type="PANTHER" id="PTHR30024">
    <property type="entry name" value="ALIPHATIC SULFONATES-BINDING PROTEIN-RELATED"/>
    <property type="match status" value="1"/>
</dbReference>
<dbReference type="Proteomes" id="UP000500806">
    <property type="component" value="Chromosome"/>
</dbReference>
<organism evidence="6 7">
    <name type="scientific">Polynucleobacter antarcticus</name>
    <dbReference type="NCBI Taxonomy" id="1743162"/>
    <lineage>
        <taxon>Bacteria</taxon>
        <taxon>Pseudomonadati</taxon>
        <taxon>Pseudomonadota</taxon>
        <taxon>Betaproteobacteria</taxon>
        <taxon>Burkholderiales</taxon>
        <taxon>Burkholderiaceae</taxon>
        <taxon>Polynucleobacter</taxon>
    </lineage>
</organism>
<feature type="chain" id="PRO_5026952248" description="SsuA/THI5-like domain-containing protein" evidence="4">
    <location>
        <begin position="29"/>
        <end position="427"/>
    </location>
</feature>
<gene>
    <name evidence="6" type="ORF">DCO16_07780</name>
</gene>
<evidence type="ECO:0000256" key="4">
    <source>
        <dbReference type="SAM" id="SignalP"/>
    </source>
</evidence>
<evidence type="ECO:0000313" key="7">
    <source>
        <dbReference type="Proteomes" id="UP000500806"/>
    </source>
</evidence>
<protein>
    <recommendedName>
        <fullName evidence="5">SsuA/THI5-like domain-containing protein</fullName>
    </recommendedName>
</protein>
<evidence type="ECO:0000259" key="5">
    <source>
        <dbReference type="Pfam" id="PF09084"/>
    </source>
</evidence>
<dbReference type="RefSeq" id="WP_173943119.1">
    <property type="nucleotide sequence ID" value="NZ_CBCSCD010000001.1"/>
</dbReference>
<dbReference type="AlphaFoldDB" id="A0A6M9PSY2"/>
<evidence type="ECO:0000256" key="2">
    <source>
        <dbReference type="ARBA" id="ARBA00010742"/>
    </source>
</evidence>
<dbReference type="GO" id="GO:0042597">
    <property type="term" value="C:periplasmic space"/>
    <property type="evidence" value="ECO:0007669"/>
    <property type="project" value="UniProtKB-SubCell"/>
</dbReference>
<dbReference type="Pfam" id="PF09084">
    <property type="entry name" value="NMT1"/>
    <property type="match status" value="1"/>
</dbReference>
<dbReference type="SUPFAM" id="SSF53850">
    <property type="entry name" value="Periplasmic binding protein-like II"/>
    <property type="match status" value="1"/>
</dbReference>
<reference evidence="6 7" key="1">
    <citation type="submission" date="2018-04" db="EMBL/GenBank/DDBJ databases">
        <title>Polynucleobacter sp. LimPoW16 genome.</title>
        <authorList>
            <person name="Hahn M.W."/>
        </authorList>
    </citation>
    <scope>NUCLEOTIDE SEQUENCE [LARGE SCALE GENOMIC DNA]</scope>
    <source>
        <strain evidence="6 7">LimPoW16</strain>
    </source>
</reference>
<proteinExistence type="inferred from homology"/>
<feature type="signal peptide" evidence="4">
    <location>
        <begin position="1"/>
        <end position="28"/>
    </location>
</feature>
<dbReference type="InterPro" id="IPR015168">
    <property type="entry name" value="SsuA/THI5"/>
</dbReference>
<dbReference type="GO" id="GO:0042918">
    <property type="term" value="P:alkanesulfonate transmembrane transport"/>
    <property type="evidence" value="ECO:0007669"/>
    <property type="project" value="TreeGrafter"/>
</dbReference>
<dbReference type="PANTHER" id="PTHR30024:SF47">
    <property type="entry name" value="TAURINE-BINDING PERIPLASMIC PROTEIN"/>
    <property type="match status" value="1"/>
</dbReference>
<keyword evidence="3 4" id="KW-0732">Signal</keyword>
<evidence type="ECO:0000313" key="6">
    <source>
        <dbReference type="EMBL" id="QKM62962.1"/>
    </source>
</evidence>
<evidence type="ECO:0000256" key="3">
    <source>
        <dbReference type="ARBA" id="ARBA00022729"/>
    </source>
</evidence>
<dbReference type="Gene3D" id="3.40.190.10">
    <property type="entry name" value="Periplasmic binding protein-like II"/>
    <property type="match status" value="2"/>
</dbReference>
<evidence type="ECO:0000256" key="1">
    <source>
        <dbReference type="ARBA" id="ARBA00004418"/>
    </source>
</evidence>
<keyword evidence="7" id="KW-1185">Reference proteome</keyword>
<dbReference type="KEGG" id="pani:DCO16_07780"/>
<accession>A0A6M9PSY2</accession>
<comment type="subcellular location">
    <subcellularLocation>
        <location evidence="1">Periplasm</location>
    </subcellularLocation>
</comment>
<feature type="domain" description="SsuA/THI5-like" evidence="5">
    <location>
        <begin position="79"/>
        <end position="286"/>
    </location>
</feature>